<evidence type="ECO:0000313" key="3">
    <source>
        <dbReference type="EMBL" id="VFT91534.1"/>
    </source>
</evidence>
<evidence type="ECO:0000313" key="2">
    <source>
        <dbReference type="EMBL" id="KAF0694419.1"/>
    </source>
</evidence>
<feature type="region of interest" description="Disordered" evidence="1">
    <location>
        <begin position="87"/>
        <end position="126"/>
    </location>
</feature>
<accession>A0A485L1E6</accession>
<organism evidence="3 4">
    <name type="scientific">Aphanomyces stellatus</name>
    <dbReference type="NCBI Taxonomy" id="120398"/>
    <lineage>
        <taxon>Eukaryota</taxon>
        <taxon>Sar</taxon>
        <taxon>Stramenopiles</taxon>
        <taxon>Oomycota</taxon>
        <taxon>Saprolegniomycetes</taxon>
        <taxon>Saprolegniales</taxon>
        <taxon>Verrucalvaceae</taxon>
        <taxon>Aphanomyces</taxon>
    </lineage>
</organism>
<dbReference type="Proteomes" id="UP000332933">
    <property type="component" value="Unassembled WGS sequence"/>
</dbReference>
<dbReference type="EMBL" id="CAADRA010005592">
    <property type="protein sequence ID" value="VFT91534.1"/>
    <property type="molecule type" value="Genomic_DNA"/>
</dbReference>
<protein>
    <submittedName>
        <fullName evidence="3">Aste57867_14716 protein</fullName>
    </submittedName>
</protein>
<gene>
    <name evidence="3" type="primary">Aste57867_14716</name>
    <name evidence="2" type="ORF">As57867_014661</name>
    <name evidence="3" type="ORF">ASTE57867_14716</name>
</gene>
<sequence>MRRALPWSTPEIKELVKCMRMFAKLFDTPFKNVFFDHVHKQFNLQSTIPRLLDDVKEKVQFLVEQHTLQQLSGQLAQTMRMFILESTSTSTAKKARSTDGASIPTKRSHKRKQRKVVEEPSPEATAHAMDTIQSETERQICLSRMVANMRDITNAMHNEWIHHSDLTPKEEPNVYSRAEFVVHKNDVPNADKAVVLLNEGGEPMFDQELATVTQLFTSKTQVLESFIEQLESLRHLPFA</sequence>
<dbReference type="AlphaFoldDB" id="A0A485L1E6"/>
<keyword evidence="4" id="KW-1185">Reference proteome</keyword>
<name>A0A485L1E6_9STRA</name>
<proteinExistence type="predicted"/>
<dbReference type="EMBL" id="VJMH01005571">
    <property type="protein sequence ID" value="KAF0694419.1"/>
    <property type="molecule type" value="Genomic_DNA"/>
</dbReference>
<reference evidence="3 4" key="1">
    <citation type="submission" date="2019-03" db="EMBL/GenBank/DDBJ databases">
        <authorList>
            <person name="Gaulin E."/>
            <person name="Dumas B."/>
        </authorList>
    </citation>
    <scope>NUCLEOTIDE SEQUENCE [LARGE SCALE GENOMIC DNA]</scope>
    <source>
        <strain evidence="3">CBS 568.67</strain>
    </source>
</reference>
<evidence type="ECO:0000256" key="1">
    <source>
        <dbReference type="SAM" id="MobiDB-lite"/>
    </source>
</evidence>
<reference evidence="2" key="2">
    <citation type="submission" date="2019-06" db="EMBL/GenBank/DDBJ databases">
        <title>Genomics analysis of Aphanomyces spp. identifies a new class of oomycete effector associated with host adaptation.</title>
        <authorList>
            <person name="Gaulin E."/>
        </authorList>
    </citation>
    <scope>NUCLEOTIDE SEQUENCE</scope>
    <source>
        <strain evidence="2">CBS 578.67</strain>
    </source>
</reference>
<evidence type="ECO:0000313" key="4">
    <source>
        <dbReference type="Proteomes" id="UP000332933"/>
    </source>
</evidence>